<sequence length="387" mass="42340">MERLIRGCFYGSVFGDVCGAPFELGSGIPLSRILDFFNGRITGEKNDTLRYTDDTEMALCVCDSLKRVNGFDAIDMARTFSNAFDASPSCRLYGRSIRSLFDRMKSSNFADPFKNSSQQFNGSGSYGNGGGMRITPIPLYGLELDTKDFNTLVCQVTALTHTNPLALFGALLQAHAIRRVLAVASASSDSAPCAIDAACLVDTLRGDLEMADLSAFAFGRSSNFHLSALQQYREKLNTVKQFVMQESFPQISEIVSQLGNGEPAIQAIPTALYVFLQCLKPMPHIPYESLLIKCSIYSTMIGNDTDTIGCMACAIAGALVGAERIENSSSLGDLHVPVHQRVLRLAHSTLQRLRTQQLKMPPSYHLKPQSINIWDRLPESNVSGLLP</sequence>
<evidence type="ECO:0000256" key="3">
    <source>
        <dbReference type="ARBA" id="ARBA00022801"/>
    </source>
</evidence>
<evidence type="ECO:0000256" key="8">
    <source>
        <dbReference type="ARBA" id="ARBA00042850"/>
    </source>
</evidence>
<evidence type="ECO:0000256" key="9">
    <source>
        <dbReference type="ARBA" id="ARBA00043187"/>
    </source>
</evidence>
<evidence type="ECO:0000256" key="5">
    <source>
        <dbReference type="ARBA" id="ARBA00042398"/>
    </source>
</evidence>
<dbReference type="GO" id="GO:0046872">
    <property type="term" value="F:metal ion binding"/>
    <property type="evidence" value="ECO:0007669"/>
    <property type="project" value="UniProtKB-KW"/>
</dbReference>
<feature type="binding site" evidence="12">
    <location>
        <position position="52"/>
    </location>
    <ligand>
        <name>Mg(2+)</name>
        <dbReference type="ChEBI" id="CHEBI:18420"/>
        <label>1</label>
    </ligand>
</feature>
<dbReference type="Proteomes" id="UP000492820">
    <property type="component" value="Unassembled WGS sequence"/>
</dbReference>
<name>A0A068WVX7_ECHGR</name>
<evidence type="ECO:0000256" key="4">
    <source>
        <dbReference type="ARBA" id="ARBA00041057"/>
    </source>
</evidence>
<reference evidence="15" key="3">
    <citation type="submission" date="2020-10" db="UniProtKB">
        <authorList>
            <consortium name="WormBaseParasite"/>
        </authorList>
    </citation>
    <scope>IDENTIFICATION</scope>
</reference>
<feature type="binding site" evidence="12">
    <location>
        <position position="54"/>
    </location>
    <ligand>
        <name>Mg(2+)</name>
        <dbReference type="ChEBI" id="CHEBI:18420"/>
        <label>1</label>
    </ligand>
</feature>
<dbReference type="InterPro" id="IPR036705">
    <property type="entry name" value="Ribosyl_crysJ1_sf"/>
</dbReference>
<protein>
    <recommendedName>
        <fullName evidence="4">ADP-ribosylhydrolase ARH3</fullName>
        <ecNumber evidence="2">3.2.1.143</ecNumber>
    </recommendedName>
    <alternativeName>
        <fullName evidence="5">ADP-ribose glycohydrolase ARH3</fullName>
    </alternativeName>
    <alternativeName>
        <fullName evidence="6">ADP-ribosylhydrolase 3</fullName>
    </alternativeName>
    <alternativeName>
        <fullName evidence="9">O-acetyl-ADP-ribose deacetylase ARH3</fullName>
    </alternativeName>
    <alternativeName>
        <fullName evidence="10">Poly(ADP-ribose) glycohydrolase ARH3</fullName>
    </alternativeName>
    <alternativeName>
        <fullName evidence="8">[Protein ADP-ribosylarginine] hydrolase-like protein 2</fullName>
    </alternativeName>
    <alternativeName>
        <fullName evidence="7">[Protein ADP-ribosylserine] hydrolase</fullName>
    </alternativeName>
</protein>
<keyword evidence="12" id="KW-0479">Metal-binding</keyword>
<dbReference type="GO" id="GO:0004649">
    <property type="term" value="F:poly(ADP-ribose) glycohydrolase activity"/>
    <property type="evidence" value="ECO:0007669"/>
    <property type="project" value="UniProtKB-EC"/>
</dbReference>
<dbReference type="OrthoDB" id="4983at2759"/>
<keyword evidence="3 13" id="KW-0378">Hydrolase</keyword>
<evidence type="ECO:0000313" key="13">
    <source>
        <dbReference type="EMBL" id="CDS22652.1"/>
    </source>
</evidence>
<comment type="similarity">
    <text evidence="1">Belongs to the ADP-ribosylglycohydrolase family.</text>
</comment>
<comment type="cofactor">
    <cofactor evidence="12">
        <name>Mg(2+)</name>
        <dbReference type="ChEBI" id="CHEBI:18420"/>
    </cofactor>
    <text evidence="12">Binds 2 magnesium ions per subunit.</text>
</comment>
<comment type="catalytic activity">
    <reaction evidence="11">
        <text>alpha-NAD(+) + H2O = ADP-D-ribose + nicotinamide + H(+)</text>
        <dbReference type="Rhea" id="RHEA:68792"/>
        <dbReference type="ChEBI" id="CHEBI:15377"/>
        <dbReference type="ChEBI" id="CHEBI:15378"/>
        <dbReference type="ChEBI" id="CHEBI:17154"/>
        <dbReference type="ChEBI" id="CHEBI:57967"/>
        <dbReference type="ChEBI" id="CHEBI:77017"/>
    </reaction>
</comment>
<dbReference type="SUPFAM" id="SSF101478">
    <property type="entry name" value="ADP-ribosylglycohydrolase"/>
    <property type="match status" value="1"/>
</dbReference>
<feature type="binding site" evidence="12">
    <location>
        <position position="53"/>
    </location>
    <ligand>
        <name>Mg(2+)</name>
        <dbReference type="ChEBI" id="CHEBI:18420"/>
        <label>1</label>
    </ligand>
</feature>
<organism evidence="13">
    <name type="scientific">Echinococcus granulosus</name>
    <name type="common">Hydatid tapeworm</name>
    <dbReference type="NCBI Taxonomy" id="6210"/>
    <lineage>
        <taxon>Eukaryota</taxon>
        <taxon>Metazoa</taxon>
        <taxon>Spiralia</taxon>
        <taxon>Lophotrochozoa</taxon>
        <taxon>Platyhelminthes</taxon>
        <taxon>Cestoda</taxon>
        <taxon>Eucestoda</taxon>
        <taxon>Cyclophyllidea</taxon>
        <taxon>Taeniidae</taxon>
        <taxon>Echinococcus</taxon>
        <taxon>Echinococcus granulosus group</taxon>
    </lineage>
</organism>
<gene>
    <name evidence="13" type="ORF">EgrG_001181500</name>
</gene>
<dbReference type="WBParaSite" id="EgrG_001181500">
    <property type="protein sequence ID" value="EgrG_001181500"/>
    <property type="gene ID" value="EgrG_001181500"/>
</dbReference>
<evidence type="ECO:0000256" key="10">
    <source>
        <dbReference type="ARBA" id="ARBA00043193"/>
    </source>
</evidence>
<feature type="binding site" evidence="12">
    <location>
        <position position="306"/>
    </location>
    <ligand>
        <name>Mg(2+)</name>
        <dbReference type="ChEBI" id="CHEBI:18420"/>
        <label>1</label>
    </ligand>
</feature>
<evidence type="ECO:0000256" key="1">
    <source>
        <dbReference type="ARBA" id="ARBA00010702"/>
    </source>
</evidence>
<reference evidence="13 14" key="1">
    <citation type="journal article" date="2013" name="Nature">
        <title>The genomes of four tapeworm species reveal adaptations to parasitism.</title>
        <authorList>
            <person name="Tsai I.J."/>
            <person name="Zarowiecki M."/>
            <person name="Holroyd N."/>
            <person name="Garciarrubio A."/>
            <person name="Sanchez-Flores A."/>
            <person name="Brooks K.L."/>
            <person name="Tracey A."/>
            <person name="Bobes R.J."/>
            <person name="Fragoso G."/>
            <person name="Sciutto E."/>
            <person name="Aslett M."/>
            <person name="Beasley H."/>
            <person name="Bennett H.M."/>
            <person name="Cai J."/>
            <person name="Camicia F."/>
            <person name="Clark R."/>
            <person name="Cucher M."/>
            <person name="De Silva N."/>
            <person name="Day T.A."/>
            <person name="Deplazes P."/>
            <person name="Estrada K."/>
            <person name="Fernandez C."/>
            <person name="Holland P.W."/>
            <person name="Hou J."/>
            <person name="Hu S."/>
            <person name="Huckvale T."/>
            <person name="Hung S.S."/>
            <person name="Kamenetzky L."/>
            <person name="Keane J.A."/>
            <person name="Kiss F."/>
            <person name="Koziol U."/>
            <person name="Lambert O."/>
            <person name="Liu K."/>
            <person name="Luo X."/>
            <person name="Luo Y."/>
            <person name="Macchiaroli N."/>
            <person name="Nichol S."/>
            <person name="Paps J."/>
            <person name="Parkinson J."/>
            <person name="Pouchkina-Stantcheva N."/>
            <person name="Riddiford N."/>
            <person name="Rosenzvit M."/>
            <person name="Salinas G."/>
            <person name="Wasmuth J.D."/>
            <person name="Zamanian M."/>
            <person name="Zheng Y."/>
            <person name="Cai X."/>
            <person name="Soberon X."/>
            <person name="Olson P.D."/>
            <person name="Laclette J.P."/>
            <person name="Brehm K."/>
            <person name="Berriman M."/>
            <person name="Garciarrubio A."/>
            <person name="Bobes R.J."/>
            <person name="Fragoso G."/>
            <person name="Sanchez-Flores A."/>
            <person name="Estrada K."/>
            <person name="Cevallos M.A."/>
            <person name="Morett E."/>
            <person name="Gonzalez V."/>
            <person name="Portillo T."/>
            <person name="Ochoa-Leyva A."/>
            <person name="Jose M.V."/>
            <person name="Sciutto E."/>
            <person name="Landa A."/>
            <person name="Jimenez L."/>
            <person name="Valdes V."/>
            <person name="Carrero J.C."/>
            <person name="Larralde C."/>
            <person name="Morales-Montor J."/>
            <person name="Limon-Lason J."/>
            <person name="Soberon X."/>
            <person name="Laclette J.P."/>
        </authorList>
    </citation>
    <scope>NUCLEOTIDE SEQUENCE [LARGE SCALE GENOMIC DNA]</scope>
</reference>
<evidence type="ECO:0000256" key="6">
    <source>
        <dbReference type="ARBA" id="ARBA00042471"/>
    </source>
</evidence>
<keyword evidence="12" id="KW-0460">Magnesium</keyword>
<evidence type="ECO:0000256" key="7">
    <source>
        <dbReference type="ARBA" id="ARBA00042722"/>
    </source>
</evidence>
<dbReference type="PANTHER" id="PTHR16222:SF24">
    <property type="entry name" value="ADP-RIBOSYLHYDROLASE ARH3"/>
    <property type="match status" value="1"/>
</dbReference>
<dbReference type="GO" id="GO:0005739">
    <property type="term" value="C:mitochondrion"/>
    <property type="evidence" value="ECO:0007669"/>
    <property type="project" value="TreeGrafter"/>
</dbReference>
<reference evidence="13" key="2">
    <citation type="submission" date="2014-06" db="EMBL/GenBank/DDBJ databases">
        <authorList>
            <person name="Aslett M."/>
        </authorList>
    </citation>
    <scope>NUCLEOTIDE SEQUENCE</scope>
</reference>
<dbReference type="InterPro" id="IPR005502">
    <property type="entry name" value="Ribosyl_crysJ1"/>
</dbReference>
<accession>A0A068WVX7</accession>
<evidence type="ECO:0000313" key="15">
    <source>
        <dbReference type="WBParaSite" id="EgrG_001181500"/>
    </source>
</evidence>
<dbReference type="InterPro" id="IPR050792">
    <property type="entry name" value="ADP-ribosylglycohydrolase"/>
</dbReference>
<dbReference type="EMBL" id="LK028587">
    <property type="protein sequence ID" value="CDS22652.1"/>
    <property type="molecule type" value="Genomic_DNA"/>
</dbReference>
<dbReference type="Gene3D" id="1.10.4080.10">
    <property type="entry name" value="ADP-ribosylation/Crystallin J1"/>
    <property type="match status" value="1"/>
</dbReference>
<dbReference type="AlphaFoldDB" id="A0A068WVX7"/>
<evidence type="ECO:0000256" key="12">
    <source>
        <dbReference type="PIRSR" id="PIRSR605502-1"/>
    </source>
</evidence>
<dbReference type="Pfam" id="PF03747">
    <property type="entry name" value="ADP_ribosyl_GH"/>
    <property type="match status" value="1"/>
</dbReference>
<proteinExistence type="inferred from homology"/>
<feature type="binding site" evidence="12">
    <location>
        <position position="304"/>
    </location>
    <ligand>
        <name>Mg(2+)</name>
        <dbReference type="ChEBI" id="CHEBI:18420"/>
        <label>2</label>
    </ligand>
</feature>
<dbReference type="GO" id="GO:0005634">
    <property type="term" value="C:nucleus"/>
    <property type="evidence" value="ECO:0007669"/>
    <property type="project" value="TreeGrafter"/>
</dbReference>
<evidence type="ECO:0000256" key="11">
    <source>
        <dbReference type="ARBA" id="ARBA00049015"/>
    </source>
</evidence>
<evidence type="ECO:0000256" key="2">
    <source>
        <dbReference type="ARBA" id="ARBA00012255"/>
    </source>
</evidence>
<feature type="binding site" evidence="12">
    <location>
        <position position="307"/>
    </location>
    <ligand>
        <name>Mg(2+)</name>
        <dbReference type="ChEBI" id="CHEBI:18420"/>
        <label>1</label>
    </ligand>
</feature>
<dbReference type="EC" id="3.2.1.143" evidence="2"/>
<evidence type="ECO:0000313" key="14">
    <source>
        <dbReference type="Proteomes" id="UP000492820"/>
    </source>
</evidence>
<dbReference type="PANTHER" id="PTHR16222">
    <property type="entry name" value="ADP-RIBOSYLGLYCOHYDROLASE"/>
    <property type="match status" value="1"/>
</dbReference>